<evidence type="ECO:0008006" key="3">
    <source>
        <dbReference type="Google" id="ProtNLM"/>
    </source>
</evidence>
<evidence type="ECO:0000313" key="2">
    <source>
        <dbReference type="EMBL" id="CED84598.1"/>
    </source>
</evidence>
<feature type="compositionally biased region" description="Basic and acidic residues" evidence="1">
    <location>
        <begin position="195"/>
        <end position="212"/>
    </location>
</feature>
<accession>A0A0F7SWW2</accession>
<feature type="compositionally biased region" description="Low complexity" evidence="1">
    <location>
        <begin position="67"/>
        <end position="81"/>
    </location>
</feature>
<feature type="compositionally biased region" description="Low complexity" evidence="1">
    <location>
        <begin position="179"/>
        <end position="188"/>
    </location>
</feature>
<dbReference type="AlphaFoldDB" id="A0A0F7SWW2"/>
<feature type="compositionally biased region" description="Basic residues" evidence="1">
    <location>
        <begin position="228"/>
        <end position="237"/>
    </location>
</feature>
<evidence type="ECO:0000256" key="1">
    <source>
        <dbReference type="SAM" id="MobiDB-lite"/>
    </source>
</evidence>
<sequence>MSFDAGAHLKKQGWKGKGEAFKQGHLSRPLPVKVKNNLGGVGKDRIEDFPFWDHVFAAAASSIIIPSPSSSGSSDVGSPAPEESPSVDLVPQTIHRTLTGIISPYAPTHHSSKLATVSPATPTEPSSALNLNHFAYAKRVLAKRELYERFYKGRTIATTLEEAKVPLIVTPPPVLLTVTASTESSSSSSKKRKASKEVESEAERKLRKDAERLKKHVKKMKKEEKKDKKEKKAKKESKRPNVVT</sequence>
<organism evidence="2">
    <name type="scientific">Phaffia rhodozyma</name>
    <name type="common">Yeast</name>
    <name type="synonym">Xanthophyllomyces dendrorhous</name>
    <dbReference type="NCBI Taxonomy" id="264483"/>
    <lineage>
        <taxon>Eukaryota</taxon>
        <taxon>Fungi</taxon>
        <taxon>Dikarya</taxon>
        <taxon>Basidiomycota</taxon>
        <taxon>Agaricomycotina</taxon>
        <taxon>Tremellomycetes</taxon>
        <taxon>Cystofilobasidiales</taxon>
        <taxon>Mrakiaceae</taxon>
        <taxon>Phaffia</taxon>
    </lineage>
</organism>
<name>A0A0F7SWW2_PHARH</name>
<feature type="region of interest" description="Disordered" evidence="1">
    <location>
        <begin position="1"/>
        <end position="22"/>
    </location>
</feature>
<feature type="region of interest" description="Disordered" evidence="1">
    <location>
        <begin position="67"/>
        <end position="87"/>
    </location>
</feature>
<feature type="region of interest" description="Disordered" evidence="1">
    <location>
        <begin position="179"/>
        <end position="244"/>
    </location>
</feature>
<protein>
    <recommendedName>
        <fullName evidence="3">G-patch domain-containing protein</fullName>
    </recommendedName>
</protein>
<reference evidence="2" key="1">
    <citation type="submission" date="2014-08" db="EMBL/GenBank/DDBJ databases">
        <authorList>
            <person name="Sharma Rahul"/>
            <person name="Thines Marco"/>
        </authorList>
    </citation>
    <scope>NUCLEOTIDE SEQUENCE</scope>
</reference>
<dbReference type="EMBL" id="LN483166">
    <property type="protein sequence ID" value="CED84598.1"/>
    <property type="molecule type" value="Genomic_DNA"/>
</dbReference>
<proteinExistence type="predicted"/>